<organism evidence="3 4">
    <name type="scientific">Colletotrichum noveboracense</name>
    <dbReference type="NCBI Taxonomy" id="2664923"/>
    <lineage>
        <taxon>Eukaryota</taxon>
        <taxon>Fungi</taxon>
        <taxon>Dikarya</taxon>
        <taxon>Ascomycota</taxon>
        <taxon>Pezizomycotina</taxon>
        <taxon>Sordariomycetes</taxon>
        <taxon>Hypocreomycetidae</taxon>
        <taxon>Glomerellales</taxon>
        <taxon>Glomerellaceae</taxon>
        <taxon>Colletotrichum</taxon>
        <taxon>Colletotrichum gloeosporioides species complex</taxon>
    </lineage>
</organism>
<accession>A0A9W4RIE6</accession>
<reference evidence="3" key="1">
    <citation type="submission" date="2022-08" db="EMBL/GenBank/DDBJ databases">
        <authorList>
            <person name="Giroux E."/>
            <person name="Giroux E."/>
        </authorList>
    </citation>
    <scope>NUCLEOTIDE SEQUENCE</scope>
    <source>
        <strain evidence="3">H1091258</strain>
    </source>
</reference>
<keyword evidence="2" id="KW-1133">Transmembrane helix</keyword>
<evidence type="ECO:0000313" key="3">
    <source>
        <dbReference type="EMBL" id="CAI0641781.1"/>
    </source>
</evidence>
<dbReference type="AlphaFoldDB" id="A0A9W4RIE6"/>
<feature type="compositionally biased region" description="Polar residues" evidence="1">
    <location>
        <begin position="8"/>
        <end position="20"/>
    </location>
</feature>
<keyword evidence="2" id="KW-0812">Transmembrane</keyword>
<evidence type="ECO:0000313" key="4">
    <source>
        <dbReference type="Proteomes" id="UP001152533"/>
    </source>
</evidence>
<proteinExistence type="predicted"/>
<sequence>MHQPPPADQSTFDSQARYNLQATEDVDDEQHFVEEEKKRTIQLPKRPNYKPKPLRWPFITVVILLLGILMALTYLNVPAKWNFGRAVNIDRSTAVNVPGRNQLDTGNVLLHGNCCAGYFDCSEPPYQYRSRPTNKFWISNSGNIRTAITGLGVIHIA</sequence>
<feature type="transmembrane region" description="Helical" evidence="2">
    <location>
        <begin position="54"/>
        <end position="75"/>
    </location>
</feature>
<name>A0A9W4RIE6_9PEZI</name>
<keyword evidence="4" id="KW-1185">Reference proteome</keyword>
<evidence type="ECO:0000256" key="2">
    <source>
        <dbReference type="SAM" id="Phobius"/>
    </source>
</evidence>
<comment type="caution">
    <text evidence="3">The sequence shown here is derived from an EMBL/GenBank/DDBJ whole genome shotgun (WGS) entry which is preliminary data.</text>
</comment>
<keyword evidence="2" id="KW-0472">Membrane</keyword>
<dbReference type="Proteomes" id="UP001152533">
    <property type="component" value="Unassembled WGS sequence"/>
</dbReference>
<feature type="region of interest" description="Disordered" evidence="1">
    <location>
        <begin position="1"/>
        <end position="20"/>
    </location>
</feature>
<dbReference type="EMBL" id="CAMGZC010000028">
    <property type="protein sequence ID" value="CAI0641781.1"/>
    <property type="molecule type" value="Genomic_DNA"/>
</dbReference>
<protein>
    <submittedName>
        <fullName evidence="3">Uncharacterized protein</fullName>
    </submittedName>
</protein>
<evidence type="ECO:0000256" key="1">
    <source>
        <dbReference type="SAM" id="MobiDB-lite"/>
    </source>
</evidence>
<gene>
    <name evidence="3" type="ORF">CGXH109_LOCUS7725</name>
</gene>